<sequence>MIIKVQAAFCPFVQIFDLGIKGYAVGINAHKKQPAHLLQ</sequence>
<dbReference type="EMBL" id="AFHS01000036">
    <property type="protein sequence ID" value="EGK09384.1"/>
    <property type="molecule type" value="Genomic_DNA"/>
</dbReference>
<protein>
    <submittedName>
        <fullName evidence="1">Uncharacterized protein</fullName>
    </submittedName>
</protein>
<reference evidence="1 2" key="1">
    <citation type="submission" date="2011-04" db="EMBL/GenBank/DDBJ databases">
        <authorList>
            <person name="Muzny D."/>
            <person name="Qin X."/>
            <person name="Deng J."/>
            <person name="Jiang H."/>
            <person name="Liu Y."/>
            <person name="Qu J."/>
            <person name="Song X.-Z."/>
            <person name="Zhang L."/>
            <person name="Thornton R."/>
            <person name="Coyle M."/>
            <person name="Francisco L."/>
            <person name="Jackson L."/>
            <person name="Javaid M."/>
            <person name="Korchina V."/>
            <person name="Kovar C."/>
            <person name="Mata R."/>
            <person name="Mathew T."/>
            <person name="Ngo R."/>
            <person name="Nguyen L."/>
            <person name="Nguyen N."/>
            <person name="Okwuonu G."/>
            <person name="Ongeri F."/>
            <person name="Pham C."/>
            <person name="Simmons D."/>
            <person name="Wilczek-Boney K."/>
            <person name="Hale W."/>
            <person name="Jakkamsetti A."/>
            <person name="Pham P."/>
            <person name="Ruth R."/>
            <person name="San Lucas F."/>
            <person name="Warren J."/>
            <person name="Zhang J."/>
            <person name="Zhao Z."/>
            <person name="Zhou C."/>
            <person name="Zhu D."/>
            <person name="Lee S."/>
            <person name="Bess C."/>
            <person name="Blankenburg K."/>
            <person name="Forbes L."/>
            <person name="Fu Q."/>
            <person name="Gubbala S."/>
            <person name="Hirani K."/>
            <person name="Jayaseelan J.C."/>
            <person name="Lara F."/>
            <person name="Munidasa M."/>
            <person name="Palculict T."/>
            <person name="Patil S."/>
            <person name="Pu L.-L."/>
            <person name="Saada N."/>
            <person name="Tang L."/>
            <person name="Weissenberger G."/>
            <person name="Zhu Y."/>
            <person name="Hemphill L."/>
            <person name="Shang Y."/>
            <person name="Youmans B."/>
            <person name="Ayvaz T."/>
            <person name="Ross M."/>
            <person name="Santibanez J."/>
            <person name="Aqrawi P."/>
            <person name="Gross S."/>
            <person name="Joshi V."/>
            <person name="Fowler G."/>
            <person name="Nazareth L."/>
            <person name="Reid J."/>
            <person name="Worley K."/>
            <person name="Petrosino J."/>
            <person name="Highlander S."/>
            <person name="Gibbs R."/>
        </authorList>
    </citation>
    <scope>NUCLEOTIDE SEQUENCE [LARGE SCALE GENOMIC DNA]</scope>
    <source>
        <strain evidence="1 2">ATCC 23330</strain>
    </source>
</reference>
<comment type="caution">
    <text evidence="1">The sequence shown here is derived from an EMBL/GenBank/DDBJ whole genome shotgun (WGS) entry which is preliminary data.</text>
</comment>
<accession>F5S765</accession>
<dbReference type="Proteomes" id="UP000004207">
    <property type="component" value="Unassembled WGS sequence"/>
</dbReference>
<evidence type="ECO:0000313" key="2">
    <source>
        <dbReference type="Proteomes" id="UP000004207"/>
    </source>
</evidence>
<keyword evidence="2" id="KW-1185">Reference proteome</keyword>
<dbReference type="AlphaFoldDB" id="F5S765"/>
<proteinExistence type="predicted"/>
<dbReference type="HOGENOM" id="CLU_3311159_0_0_4"/>
<name>F5S765_KINKI</name>
<evidence type="ECO:0000313" key="1">
    <source>
        <dbReference type="EMBL" id="EGK09384.1"/>
    </source>
</evidence>
<organism evidence="1 2">
    <name type="scientific">Kingella kingae ATCC 23330</name>
    <dbReference type="NCBI Taxonomy" id="887327"/>
    <lineage>
        <taxon>Bacteria</taxon>
        <taxon>Pseudomonadati</taxon>
        <taxon>Pseudomonadota</taxon>
        <taxon>Betaproteobacteria</taxon>
        <taxon>Neisseriales</taxon>
        <taxon>Neisseriaceae</taxon>
        <taxon>Kingella</taxon>
    </lineage>
</organism>
<gene>
    <name evidence="1" type="ORF">HMPREF0476_1048</name>
</gene>